<accession>A0AAQ3SH10</accession>
<organism evidence="2 3">
    <name type="scientific">Paspalum notatum var. saurae</name>
    <dbReference type="NCBI Taxonomy" id="547442"/>
    <lineage>
        <taxon>Eukaryota</taxon>
        <taxon>Viridiplantae</taxon>
        <taxon>Streptophyta</taxon>
        <taxon>Embryophyta</taxon>
        <taxon>Tracheophyta</taxon>
        <taxon>Spermatophyta</taxon>
        <taxon>Magnoliopsida</taxon>
        <taxon>Liliopsida</taxon>
        <taxon>Poales</taxon>
        <taxon>Poaceae</taxon>
        <taxon>PACMAD clade</taxon>
        <taxon>Panicoideae</taxon>
        <taxon>Andropogonodae</taxon>
        <taxon>Paspaleae</taxon>
        <taxon>Paspalinae</taxon>
        <taxon>Paspalum</taxon>
    </lineage>
</organism>
<dbReference type="AlphaFoldDB" id="A0AAQ3SH10"/>
<evidence type="ECO:0000313" key="3">
    <source>
        <dbReference type="Proteomes" id="UP001341281"/>
    </source>
</evidence>
<sequence>MHPVLPFSSQYVGKDYETSNDGSDFDGGATRPARVVGSAMRYGDCPSGADRYEQRRIARNPVIGPSGVSPRSSYPRRIPTCKSETSEADRIGPKRGPNLSSSSSSSEEELEVDEGDVR</sequence>
<name>A0AAQ3SH10_PASNO</name>
<dbReference type="EMBL" id="CP144745">
    <property type="protein sequence ID" value="WVZ52576.1"/>
    <property type="molecule type" value="Genomic_DNA"/>
</dbReference>
<gene>
    <name evidence="2" type="ORF">U9M48_003624</name>
</gene>
<proteinExistence type="predicted"/>
<dbReference type="Proteomes" id="UP001341281">
    <property type="component" value="Chromosome 01"/>
</dbReference>
<keyword evidence="3" id="KW-1185">Reference proteome</keyword>
<protein>
    <submittedName>
        <fullName evidence="2">Uncharacterized protein</fullName>
    </submittedName>
</protein>
<feature type="region of interest" description="Disordered" evidence="1">
    <location>
        <begin position="1"/>
        <end position="118"/>
    </location>
</feature>
<evidence type="ECO:0000256" key="1">
    <source>
        <dbReference type="SAM" id="MobiDB-lite"/>
    </source>
</evidence>
<evidence type="ECO:0000313" key="2">
    <source>
        <dbReference type="EMBL" id="WVZ52576.1"/>
    </source>
</evidence>
<reference evidence="2 3" key="1">
    <citation type="submission" date="2024-02" db="EMBL/GenBank/DDBJ databases">
        <title>High-quality chromosome-scale genome assembly of Pensacola bahiagrass (Paspalum notatum Flugge var. saurae).</title>
        <authorList>
            <person name="Vega J.M."/>
            <person name="Podio M."/>
            <person name="Orjuela J."/>
            <person name="Siena L.A."/>
            <person name="Pessino S.C."/>
            <person name="Combes M.C."/>
            <person name="Mariac C."/>
            <person name="Albertini E."/>
            <person name="Pupilli F."/>
            <person name="Ortiz J.P.A."/>
            <person name="Leblanc O."/>
        </authorList>
    </citation>
    <scope>NUCLEOTIDE SEQUENCE [LARGE SCALE GENOMIC DNA]</scope>
    <source>
        <strain evidence="2">R1</strain>
        <tissue evidence="2">Leaf</tissue>
    </source>
</reference>
<feature type="compositionally biased region" description="Acidic residues" evidence="1">
    <location>
        <begin position="106"/>
        <end position="118"/>
    </location>
</feature>